<accession>A0A0K8MD74</accession>
<dbReference type="PANTHER" id="PTHR12910:SF2">
    <property type="entry name" value="NADH DEHYDROGENASE [UBIQUINONE] 1 ALPHA SUBCOMPLEX SUBUNIT 12"/>
    <property type="match status" value="1"/>
</dbReference>
<organism evidence="2 3">
    <name type="scientific">Caedimonas varicaedens</name>
    <dbReference type="NCBI Taxonomy" id="1629334"/>
    <lineage>
        <taxon>Bacteria</taxon>
        <taxon>Pseudomonadati</taxon>
        <taxon>Pseudomonadota</taxon>
        <taxon>Alphaproteobacteria</taxon>
        <taxon>Holosporales</taxon>
        <taxon>Caedimonadaceae</taxon>
        <taxon>Caedimonas</taxon>
    </lineage>
</organism>
<proteinExistence type="predicted"/>
<evidence type="ECO:0000256" key="1">
    <source>
        <dbReference type="SAM" id="MobiDB-lite"/>
    </source>
</evidence>
<evidence type="ECO:0000313" key="3">
    <source>
        <dbReference type="Proteomes" id="UP000036771"/>
    </source>
</evidence>
<dbReference type="EMBL" id="BBVC01000060">
    <property type="protein sequence ID" value="GAO98451.1"/>
    <property type="molecule type" value="Genomic_DNA"/>
</dbReference>
<feature type="compositionally biased region" description="Polar residues" evidence="1">
    <location>
        <begin position="79"/>
        <end position="94"/>
    </location>
</feature>
<dbReference type="PANTHER" id="PTHR12910">
    <property type="entry name" value="NADH-UBIQUINONE OXIDOREDUCTASE SUBUNIT B17.2"/>
    <property type="match status" value="1"/>
</dbReference>
<dbReference type="OrthoDB" id="9795340at2"/>
<evidence type="ECO:0000313" key="2">
    <source>
        <dbReference type="EMBL" id="GAO98451.1"/>
    </source>
</evidence>
<dbReference type="Proteomes" id="UP000036771">
    <property type="component" value="Unassembled WGS sequence"/>
</dbReference>
<gene>
    <name evidence="2" type="ORF">Cva_01111</name>
</gene>
<dbReference type="STRING" id="1629334.Cva_01111"/>
<dbReference type="Pfam" id="PF05071">
    <property type="entry name" value="NDUFA12"/>
    <property type="match status" value="1"/>
</dbReference>
<dbReference type="GO" id="GO:0045271">
    <property type="term" value="C:respiratory chain complex I"/>
    <property type="evidence" value="ECO:0007669"/>
    <property type="project" value="InterPro"/>
</dbReference>
<feature type="region of interest" description="Disordered" evidence="1">
    <location>
        <begin position="79"/>
        <end position="120"/>
    </location>
</feature>
<protein>
    <submittedName>
        <fullName evidence="2">NADH dehydrogenase</fullName>
    </submittedName>
</protein>
<dbReference type="AlphaFoldDB" id="A0A0K8MD74"/>
<dbReference type="InterPro" id="IPR007763">
    <property type="entry name" value="NDUFA12"/>
</dbReference>
<keyword evidence="3" id="KW-1185">Reference proteome</keyword>
<comment type="caution">
    <text evidence="2">The sequence shown here is derived from an EMBL/GenBank/DDBJ whole genome shotgun (WGS) entry which is preliminary data.</text>
</comment>
<dbReference type="GO" id="GO:0006979">
    <property type="term" value="P:response to oxidative stress"/>
    <property type="evidence" value="ECO:0007669"/>
    <property type="project" value="TreeGrafter"/>
</dbReference>
<sequence length="120" mass="14363">MVYARYWSMEIFTFFKGSLIGKDHQGNRYYQERFLFKKAKRKQRRWVMYRGIMEGSRVPAEWFGWLHHSLDVPLDSTLKSSWQKPHQSNQTGTSLAYRPSMPREGTQKSVPEGYEPWRPS</sequence>
<name>A0A0K8MD74_9PROT</name>
<reference evidence="2 3" key="1">
    <citation type="submission" date="2015-03" db="EMBL/GenBank/DDBJ databases">
        <title>Caedibacter varicaedens, whole genome shotgun sequence.</title>
        <authorList>
            <person name="Suzuki H."/>
            <person name="Dapper A.L."/>
            <person name="Gibson A.K."/>
            <person name="Jackson C."/>
            <person name="Lee H."/>
            <person name="Pejaver V.R."/>
            <person name="Doak T."/>
            <person name="Lynch M."/>
        </authorList>
    </citation>
    <scope>NUCLEOTIDE SEQUENCE [LARGE SCALE GENOMIC DNA]</scope>
</reference>